<dbReference type="Gene3D" id="6.20.390.30">
    <property type="match status" value="1"/>
</dbReference>
<dbReference type="PANTHER" id="PTHR11941">
    <property type="entry name" value="ENOYL-COA HYDRATASE-RELATED"/>
    <property type="match status" value="1"/>
</dbReference>
<dbReference type="Gene3D" id="3.90.226.10">
    <property type="entry name" value="2-enoyl-CoA Hydratase, Chain A, domain 1"/>
    <property type="match status" value="1"/>
</dbReference>
<evidence type="ECO:0000313" key="2">
    <source>
        <dbReference type="Proteomes" id="UP000326202"/>
    </source>
</evidence>
<dbReference type="GO" id="GO:0006635">
    <property type="term" value="P:fatty acid beta-oxidation"/>
    <property type="evidence" value="ECO:0007669"/>
    <property type="project" value="TreeGrafter"/>
</dbReference>
<dbReference type="OrthoDB" id="9802362at2"/>
<sequence>MLVNRIATADGLFRTDGPDSDAVRAAANRAGPRPIDSIATPAERRSALARFAATGELTLGEMDLFWDRTAKLYWQYMRPAGRASFTFGLLSDMREALFFLTDMYAEATPADPHPVRYSVLASRIPGIFNLGGDLPQFAELIRSRDRSVLRRYAHACIEVQYPRATNVGLPIIGIALVQGDALGGGFEAALACNVIVAEKSAKFGLPEILFNLFPGMGALSFLTRRIGMVEAERMVFSGRIYGAEELQAMGVVDVVAEDGQGEMAVQDYIARMDRGFATRLAVYGSRQTIHPVTREELMQITERWVDAAIALAPTDIRKMERLASAQDRRWAAIAQQQRATQSAEAAAIATA</sequence>
<reference evidence="1 2" key="1">
    <citation type="submission" date="2019-08" db="EMBL/GenBank/DDBJ databases">
        <title>Hyperibacter terrae gen. nov., sp. nov. and Hyperibacter viscosus sp. nov., two new members in the family Rhodospirillaceae isolated from the rhizosphere of Hypericum perforatum.</title>
        <authorList>
            <person name="Noviana Z."/>
        </authorList>
    </citation>
    <scope>NUCLEOTIDE SEQUENCE [LARGE SCALE GENOMIC DNA]</scope>
    <source>
        <strain evidence="1 2">R5913</strain>
    </source>
</reference>
<dbReference type="AlphaFoldDB" id="A0A5J6MMA3"/>
<dbReference type="KEGG" id="htq:FRZ44_26380"/>
<dbReference type="InterPro" id="IPR029045">
    <property type="entry name" value="ClpP/crotonase-like_dom_sf"/>
</dbReference>
<evidence type="ECO:0000313" key="1">
    <source>
        <dbReference type="EMBL" id="QEX17340.1"/>
    </source>
</evidence>
<dbReference type="NCBIfam" id="NF006452">
    <property type="entry name" value="PRK08788.1"/>
    <property type="match status" value="1"/>
</dbReference>
<dbReference type="InterPro" id="IPR001753">
    <property type="entry name" value="Enoyl-CoA_hydra/iso"/>
</dbReference>
<dbReference type="PANTHER" id="PTHR11941:SF54">
    <property type="entry name" value="ENOYL-COA HYDRATASE, MITOCHONDRIAL"/>
    <property type="match status" value="1"/>
</dbReference>
<dbReference type="SUPFAM" id="SSF52096">
    <property type="entry name" value="ClpP/crotonase"/>
    <property type="match status" value="1"/>
</dbReference>
<dbReference type="RefSeq" id="WP_151177609.1">
    <property type="nucleotide sequence ID" value="NZ_CP042906.1"/>
</dbReference>
<protein>
    <submittedName>
        <fullName evidence="1">Enoyl-CoA hydratase</fullName>
    </submittedName>
</protein>
<dbReference type="Pfam" id="PF00378">
    <property type="entry name" value="ECH_1"/>
    <property type="match status" value="1"/>
</dbReference>
<dbReference type="CDD" id="cd06558">
    <property type="entry name" value="crotonase-like"/>
    <property type="match status" value="1"/>
</dbReference>
<proteinExistence type="predicted"/>
<dbReference type="Proteomes" id="UP000326202">
    <property type="component" value="Chromosome"/>
</dbReference>
<dbReference type="GO" id="GO:0003824">
    <property type="term" value="F:catalytic activity"/>
    <property type="evidence" value="ECO:0007669"/>
    <property type="project" value="UniProtKB-ARBA"/>
</dbReference>
<name>A0A5J6MMA3_9PROT</name>
<organism evidence="1 2">
    <name type="scientific">Hypericibacter terrae</name>
    <dbReference type="NCBI Taxonomy" id="2602015"/>
    <lineage>
        <taxon>Bacteria</taxon>
        <taxon>Pseudomonadati</taxon>
        <taxon>Pseudomonadota</taxon>
        <taxon>Alphaproteobacteria</taxon>
        <taxon>Rhodospirillales</taxon>
        <taxon>Dongiaceae</taxon>
        <taxon>Hypericibacter</taxon>
    </lineage>
</organism>
<keyword evidence="2" id="KW-1185">Reference proteome</keyword>
<dbReference type="EMBL" id="CP042906">
    <property type="protein sequence ID" value="QEX17340.1"/>
    <property type="molecule type" value="Genomic_DNA"/>
</dbReference>
<gene>
    <name evidence="1" type="ORF">FRZ44_26380</name>
</gene>
<accession>A0A5J6MMA3</accession>